<dbReference type="NCBIfam" id="TIGR02251">
    <property type="entry name" value="HIF-SF_euk"/>
    <property type="match status" value="1"/>
</dbReference>
<dbReference type="InterPro" id="IPR004274">
    <property type="entry name" value="FCP1_dom"/>
</dbReference>
<proteinExistence type="inferred from homology"/>
<evidence type="ECO:0000259" key="5">
    <source>
        <dbReference type="PROSITE" id="PS50969"/>
    </source>
</evidence>
<dbReference type="InterPro" id="IPR050365">
    <property type="entry name" value="TIM50"/>
</dbReference>
<evidence type="ECO:0000256" key="1">
    <source>
        <dbReference type="ARBA" id="ARBA00022801"/>
    </source>
</evidence>
<dbReference type="AlphaFoldDB" id="A0A8K0ML08"/>
<comment type="function">
    <text evidence="3">Probable phosphatase.</text>
</comment>
<keyword evidence="2" id="KW-0904">Protein phosphatase</keyword>
<dbReference type="EMBL" id="VOIH02000003">
    <property type="protein sequence ID" value="KAF3449857.1"/>
    <property type="molecule type" value="Genomic_DNA"/>
</dbReference>
<dbReference type="GO" id="GO:0004721">
    <property type="term" value="F:phosphoprotein phosphatase activity"/>
    <property type="evidence" value="ECO:0007669"/>
    <property type="project" value="UniProtKB-KW"/>
</dbReference>
<dbReference type="Pfam" id="PF03031">
    <property type="entry name" value="NIF"/>
    <property type="match status" value="1"/>
</dbReference>
<protein>
    <recommendedName>
        <fullName evidence="5">FCP1 homology domain-containing protein</fullName>
    </recommendedName>
</protein>
<evidence type="ECO:0000256" key="4">
    <source>
        <dbReference type="ARBA" id="ARBA00038355"/>
    </source>
</evidence>
<dbReference type="SMART" id="SM00577">
    <property type="entry name" value="CPDc"/>
    <property type="match status" value="1"/>
</dbReference>
<evidence type="ECO:0000256" key="2">
    <source>
        <dbReference type="ARBA" id="ARBA00022912"/>
    </source>
</evidence>
<dbReference type="Proteomes" id="UP000796880">
    <property type="component" value="Unassembled WGS sequence"/>
</dbReference>
<dbReference type="InterPro" id="IPR036412">
    <property type="entry name" value="HAD-like_sf"/>
</dbReference>
<feature type="domain" description="FCP1 homology" evidence="5">
    <location>
        <begin position="328"/>
        <end position="487"/>
    </location>
</feature>
<accession>A0A8K0ML08</accession>
<dbReference type="SUPFAM" id="SSF56784">
    <property type="entry name" value="HAD-like"/>
    <property type="match status" value="1"/>
</dbReference>
<dbReference type="InterPro" id="IPR023214">
    <property type="entry name" value="HAD_sf"/>
</dbReference>
<name>A0A8K0ML08_9ROSA</name>
<dbReference type="PANTHER" id="PTHR12210">
    <property type="entry name" value="DULLARD PROTEIN PHOSPHATASE"/>
    <property type="match status" value="1"/>
</dbReference>
<dbReference type="OrthoDB" id="277011at2759"/>
<evidence type="ECO:0000256" key="3">
    <source>
        <dbReference type="ARBA" id="ARBA00037324"/>
    </source>
</evidence>
<evidence type="ECO:0000313" key="6">
    <source>
        <dbReference type="EMBL" id="KAF3449857.1"/>
    </source>
</evidence>
<keyword evidence="7" id="KW-1185">Reference proteome</keyword>
<dbReference type="GO" id="GO:0005634">
    <property type="term" value="C:nucleus"/>
    <property type="evidence" value="ECO:0007669"/>
    <property type="project" value="UniProtKB-ARBA"/>
</dbReference>
<keyword evidence="1" id="KW-0378">Hydrolase</keyword>
<dbReference type="PROSITE" id="PS50969">
    <property type="entry name" value="FCP1"/>
    <property type="match status" value="1"/>
</dbReference>
<sequence>MIRAEPTLALSDRSWKLRERKESDRSEKERERDPAALQPFNETLILTRVIRVNYLCSDIIVPGFSDIIVPGDGFFFKKLLLVLIVSSSTQISAKDIGSDEAIDHHELLDKENSEFLKHLCDSTTTGRMDSSPSLPSNLETIFSPALEPIEVHFEPNADNDAVGSDNYPDISWLGADDSENNRSSHDYQTCDVSDFYISDMIVANFPFNGNVFDDDTSENNCFPSYKCAEPNMLLDVAEQYMVLPFLEDTMRSSNANDHKSCEKAMMDPNNFGLYPAIDQMRSCNQDSNVNSSDSDQECFDPQLFIRNLPELSDVVSTFQTNALPVETPKGKPVTLVLDLDETLVHSMLEHCDNADFSFTVFFNMKEHTVYVKKRPYLRAFLERVAEMFEVIIFTASQSIYAGQLLDILDPEGKLISRRVYRESCIFSDGSYTKDLTVLGVDLAKVAIIDNSPQVFRLQVNNGIPIKSWFDDPSDCALISLLPFLETLVDADDVRPIIAKKFGNKE</sequence>
<dbReference type="Gene3D" id="3.40.50.1000">
    <property type="entry name" value="HAD superfamily/HAD-like"/>
    <property type="match status" value="1"/>
</dbReference>
<evidence type="ECO:0000313" key="7">
    <source>
        <dbReference type="Proteomes" id="UP000796880"/>
    </source>
</evidence>
<gene>
    <name evidence="6" type="ORF">FNV43_RR05936</name>
</gene>
<dbReference type="InterPro" id="IPR011948">
    <property type="entry name" value="Dullard_phosphatase"/>
</dbReference>
<organism evidence="6 7">
    <name type="scientific">Rhamnella rubrinervis</name>
    <dbReference type="NCBI Taxonomy" id="2594499"/>
    <lineage>
        <taxon>Eukaryota</taxon>
        <taxon>Viridiplantae</taxon>
        <taxon>Streptophyta</taxon>
        <taxon>Embryophyta</taxon>
        <taxon>Tracheophyta</taxon>
        <taxon>Spermatophyta</taxon>
        <taxon>Magnoliopsida</taxon>
        <taxon>eudicotyledons</taxon>
        <taxon>Gunneridae</taxon>
        <taxon>Pentapetalae</taxon>
        <taxon>rosids</taxon>
        <taxon>fabids</taxon>
        <taxon>Rosales</taxon>
        <taxon>Rhamnaceae</taxon>
        <taxon>rhamnoid group</taxon>
        <taxon>Rhamneae</taxon>
        <taxon>Rhamnella</taxon>
    </lineage>
</organism>
<comment type="caution">
    <text evidence="6">The sequence shown here is derived from an EMBL/GenBank/DDBJ whole genome shotgun (WGS) entry which is preliminary data.</text>
</comment>
<comment type="similarity">
    <text evidence="4">Belongs to the CTDSPL2 family.</text>
</comment>
<dbReference type="CDD" id="cd07521">
    <property type="entry name" value="HAD_FCP1-like"/>
    <property type="match status" value="1"/>
</dbReference>
<dbReference type="FunFam" id="3.40.50.1000:FF:000015">
    <property type="entry name" value="CTD small phosphatase-like protein 2"/>
    <property type="match status" value="1"/>
</dbReference>
<reference evidence="6" key="1">
    <citation type="submission" date="2020-03" db="EMBL/GenBank/DDBJ databases">
        <title>A high-quality chromosome-level genome assembly of a woody plant with both climbing and erect habits, Rhamnella rubrinervis.</title>
        <authorList>
            <person name="Lu Z."/>
            <person name="Yang Y."/>
            <person name="Zhu X."/>
            <person name="Sun Y."/>
        </authorList>
    </citation>
    <scope>NUCLEOTIDE SEQUENCE</scope>
    <source>
        <strain evidence="6">BYM</strain>
        <tissue evidence="6">Leaf</tissue>
    </source>
</reference>